<name>A0A1M7J8U0_9BACI</name>
<dbReference type="EMBL" id="FRCZ01000001">
    <property type="protein sequence ID" value="SHM49425.1"/>
    <property type="molecule type" value="Genomic_DNA"/>
</dbReference>
<accession>A0A1M7J8U0</accession>
<reference evidence="1 2" key="1">
    <citation type="submission" date="2016-11" db="EMBL/GenBank/DDBJ databases">
        <authorList>
            <person name="Jaros S."/>
            <person name="Januszkiewicz K."/>
            <person name="Wedrychowicz H."/>
        </authorList>
    </citation>
    <scope>NUCLEOTIDE SEQUENCE [LARGE SCALE GENOMIC DNA]</scope>
    <source>
        <strain evidence="1 2">CGMCC 1.10681</strain>
    </source>
</reference>
<evidence type="ECO:0000313" key="2">
    <source>
        <dbReference type="Proteomes" id="UP000184184"/>
    </source>
</evidence>
<organism evidence="1 2">
    <name type="scientific">Gracilibacillus kekensis</name>
    <dbReference type="NCBI Taxonomy" id="1027249"/>
    <lineage>
        <taxon>Bacteria</taxon>
        <taxon>Bacillati</taxon>
        <taxon>Bacillota</taxon>
        <taxon>Bacilli</taxon>
        <taxon>Bacillales</taxon>
        <taxon>Bacillaceae</taxon>
        <taxon>Gracilibacillus</taxon>
    </lineage>
</organism>
<sequence length="126" mass="14851">MKHMRKLALIFGVTFVIFNSTKVVIAENQLTREELLEEALIVRYSTQMLEVTGKLFMCEKITDIRRLNGNRHHRLTIELVTFEKAHMPPYDLVRLTIIDQSDQIVITNIERKKNLSIAELDEFCYR</sequence>
<proteinExistence type="predicted"/>
<keyword evidence="2" id="KW-1185">Reference proteome</keyword>
<gene>
    <name evidence="1" type="ORF">SAMN05216179_0286</name>
</gene>
<evidence type="ECO:0008006" key="3">
    <source>
        <dbReference type="Google" id="ProtNLM"/>
    </source>
</evidence>
<dbReference type="Proteomes" id="UP000184184">
    <property type="component" value="Unassembled WGS sequence"/>
</dbReference>
<dbReference type="STRING" id="1027249.SAMN05216179_0286"/>
<evidence type="ECO:0000313" key="1">
    <source>
        <dbReference type="EMBL" id="SHM49425.1"/>
    </source>
</evidence>
<dbReference type="AlphaFoldDB" id="A0A1M7J8U0"/>
<protein>
    <recommendedName>
        <fullName evidence="3">DUF3888 domain-containing protein</fullName>
    </recommendedName>
</protein>